<dbReference type="Proteomes" id="UP000317982">
    <property type="component" value="Unassembled WGS sequence"/>
</dbReference>
<organism evidence="1 2">
    <name type="scientific">Cryptosporangium phraense</name>
    <dbReference type="NCBI Taxonomy" id="2593070"/>
    <lineage>
        <taxon>Bacteria</taxon>
        <taxon>Bacillati</taxon>
        <taxon>Actinomycetota</taxon>
        <taxon>Actinomycetes</taxon>
        <taxon>Cryptosporangiales</taxon>
        <taxon>Cryptosporangiaceae</taxon>
        <taxon>Cryptosporangium</taxon>
    </lineage>
</organism>
<reference evidence="1 2" key="1">
    <citation type="submission" date="2019-07" db="EMBL/GenBank/DDBJ databases">
        <title>Cryptosporangium phraense sp. nov., isolated from plant litter.</title>
        <authorList>
            <person name="Suriyachadkun C."/>
        </authorList>
    </citation>
    <scope>NUCLEOTIDE SEQUENCE [LARGE SCALE GENOMIC DNA]</scope>
    <source>
        <strain evidence="1 2">A-T 5661</strain>
    </source>
</reference>
<dbReference type="InParanoid" id="A0A545AHX7"/>
<protein>
    <submittedName>
        <fullName evidence="1">Uncharacterized protein</fullName>
    </submittedName>
</protein>
<dbReference type="RefSeq" id="WP_142708686.1">
    <property type="nucleotide sequence ID" value="NZ_VIRS01000032.1"/>
</dbReference>
<sequence length="138" mass="15654">MQDAHRSPNEVTQQCGIEYSAGREPFDSHFGEDFGGYLVGENSHFHRYSGVAPFDRDTADPRGQAGQRRIGHHVVQRKVNGSGHFRVDVRDDVVGKRIHQRNARTHRIEDAIGDQVQIRAQRGQDVGQTSVPLIHWYD</sequence>
<proteinExistence type="predicted"/>
<dbReference type="AlphaFoldDB" id="A0A545AHX7"/>
<evidence type="ECO:0000313" key="1">
    <source>
        <dbReference type="EMBL" id="TQS40922.1"/>
    </source>
</evidence>
<name>A0A545AHX7_9ACTN</name>
<dbReference type="EMBL" id="VIRS01000032">
    <property type="protein sequence ID" value="TQS40922.1"/>
    <property type="molecule type" value="Genomic_DNA"/>
</dbReference>
<keyword evidence="2" id="KW-1185">Reference proteome</keyword>
<evidence type="ECO:0000313" key="2">
    <source>
        <dbReference type="Proteomes" id="UP000317982"/>
    </source>
</evidence>
<comment type="caution">
    <text evidence="1">The sequence shown here is derived from an EMBL/GenBank/DDBJ whole genome shotgun (WGS) entry which is preliminary data.</text>
</comment>
<gene>
    <name evidence="1" type="ORF">FL583_32380</name>
</gene>
<accession>A0A545AHX7</accession>